<reference evidence="2 3" key="1">
    <citation type="submission" date="2019-03" db="EMBL/GenBank/DDBJ databases">
        <title>Genomic Encyclopedia of Archaeal and Bacterial Type Strains, Phase II (KMG-II): from individual species to whole genera.</title>
        <authorList>
            <person name="Goeker M."/>
        </authorList>
    </citation>
    <scope>NUCLEOTIDE SEQUENCE [LARGE SCALE GENOMIC DNA]</scope>
    <source>
        <strain evidence="2 3">DSM 25233</strain>
    </source>
</reference>
<sequence length="137" mass="15508">MYLSLGQAAKATGKSKSTISKALNSGKISYVSKDSSGFKIDPAELFRVYPKNEKRNSKGEPLETPKANTETQHKIKVLEVQLEAVNEKVKALEADKEDYKSRLDKESEERWKLFAQLTHEQKETPVKKGFFGRLFGK</sequence>
<accession>A0A4R7K182</accession>
<dbReference type="Proteomes" id="UP000294749">
    <property type="component" value="Unassembled WGS sequence"/>
</dbReference>
<feature type="compositionally biased region" description="Basic and acidic residues" evidence="1">
    <location>
        <begin position="50"/>
        <end position="63"/>
    </location>
</feature>
<keyword evidence="3" id="KW-1185">Reference proteome</keyword>
<name>A0A4R7K182_9FLAO</name>
<protein>
    <submittedName>
        <fullName evidence="2">Uncharacterized protein</fullName>
    </submittedName>
</protein>
<organism evidence="2 3">
    <name type="scientific">Maribacter spongiicola</name>
    <dbReference type="NCBI Taxonomy" id="1206753"/>
    <lineage>
        <taxon>Bacteria</taxon>
        <taxon>Pseudomonadati</taxon>
        <taxon>Bacteroidota</taxon>
        <taxon>Flavobacteriia</taxon>
        <taxon>Flavobacteriales</taxon>
        <taxon>Flavobacteriaceae</taxon>
        <taxon>Maribacter</taxon>
    </lineage>
</organism>
<dbReference type="AlphaFoldDB" id="A0A4R7K182"/>
<comment type="caution">
    <text evidence="2">The sequence shown here is derived from an EMBL/GenBank/DDBJ whole genome shotgun (WGS) entry which is preliminary data.</text>
</comment>
<proteinExistence type="predicted"/>
<evidence type="ECO:0000313" key="2">
    <source>
        <dbReference type="EMBL" id="TDT43643.1"/>
    </source>
</evidence>
<dbReference type="OrthoDB" id="962262at2"/>
<dbReference type="EMBL" id="SOAY01000012">
    <property type="protein sequence ID" value="TDT43643.1"/>
    <property type="molecule type" value="Genomic_DNA"/>
</dbReference>
<evidence type="ECO:0000256" key="1">
    <source>
        <dbReference type="SAM" id="MobiDB-lite"/>
    </source>
</evidence>
<gene>
    <name evidence="2" type="ORF">CLV90_2765</name>
</gene>
<feature type="region of interest" description="Disordered" evidence="1">
    <location>
        <begin position="50"/>
        <end position="70"/>
    </location>
</feature>
<dbReference type="RefSeq" id="WP_133688039.1">
    <property type="nucleotide sequence ID" value="NZ_SOAY01000012.1"/>
</dbReference>
<evidence type="ECO:0000313" key="3">
    <source>
        <dbReference type="Proteomes" id="UP000294749"/>
    </source>
</evidence>